<proteinExistence type="predicted"/>
<comment type="caution">
    <text evidence="1">The sequence shown here is derived from an EMBL/GenBank/DDBJ whole genome shotgun (WGS) entry which is preliminary data.</text>
</comment>
<feature type="non-terminal residue" evidence="1">
    <location>
        <position position="1"/>
    </location>
</feature>
<dbReference type="AlphaFoldDB" id="A0A0S8GH27"/>
<evidence type="ECO:0008006" key="3">
    <source>
        <dbReference type="Google" id="ProtNLM"/>
    </source>
</evidence>
<name>A0A0S8GH27_UNCW3</name>
<dbReference type="EMBL" id="LJUO01000036">
    <property type="protein sequence ID" value="KPK72287.1"/>
    <property type="molecule type" value="Genomic_DNA"/>
</dbReference>
<sequence>PSLVTPIGGVWYSDTLLDFEWSPVTTLAPFGRGVISSRRVRNSLTHRSPIQYILEIDTVVSFADPIVIDTCTSAISSVALDEDFYYWRVCAFDLAGNVGAFSGPDSVGVDITPPHIESTTVWNDSSFLGPFEIMTRVDDVLAGVDSVMLYYRRDEDLNWHARVMCYIGSEWYLDTIPAISGYDDSVRYYIEACDGSQPGNVAHDPYGAPANYYGFVAGVTGIDELTTRTRPPYFGVGQNPAHSKVVFTIYLSADALIELCIYDVSGRLIAKPVGGRIPAGDHEVIWNAALNSGVYFYSFDSPWEYRTGKIVLIR</sequence>
<dbReference type="InterPro" id="IPR013783">
    <property type="entry name" value="Ig-like_fold"/>
</dbReference>
<evidence type="ECO:0000313" key="2">
    <source>
        <dbReference type="Proteomes" id="UP000051096"/>
    </source>
</evidence>
<protein>
    <recommendedName>
        <fullName evidence="3">Secretion system C-terminal sorting domain-containing protein</fullName>
    </recommendedName>
</protein>
<accession>A0A0S8GH27</accession>
<reference evidence="1 2" key="1">
    <citation type="journal article" date="2015" name="Microbiome">
        <title>Genomic resolution of linkages in carbon, nitrogen, and sulfur cycling among widespread estuary sediment bacteria.</title>
        <authorList>
            <person name="Baker B.J."/>
            <person name="Lazar C.S."/>
            <person name="Teske A.P."/>
            <person name="Dick G.J."/>
        </authorList>
    </citation>
    <scope>NUCLEOTIDE SEQUENCE [LARGE SCALE GENOMIC DNA]</scope>
    <source>
        <strain evidence="1">SM23_60</strain>
    </source>
</reference>
<organism evidence="1 2">
    <name type="scientific">candidate division WOR_3 bacterium SM23_60</name>
    <dbReference type="NCBI Taxonomy" id="1703780"/>
    <lineage>
        <taxon>Bacteria</taxon>
        <taxon>Bacteria division WOR-3</taxon>
    </lineage>
</organism>
<dbReference type="Proteomes" id="UP000051096">
    <property type="component" value="Unassembled WGS sequence"/>
</dbReference>
<evidence type="ECO:0000313" key="1">
    <source>
        <dbReference type="EMBL" id="KPK72287.1"/>
    </source>
</evidence>
<gene>
    <name evidence="1" type="ORF">AMJ87_05250</name>
</gene>
<dbReference type="Gene3D" id="2.60.40.10">
    <property type="entry name" value="Immunoglobulins"/>
    <property type="match status" value="1"/>
</dbReference>